<accession>A0ACC1Y2Y5</accession>
<dbReference type="Proteomes" id="UP001164539">
    <property type="component" value="Chromosome 6"/>
</dbReference>
<gene>
    <name evidence="1" type="ORF">OWV82_011845</name>
</gene>
<name>A0ACC1Y2Y5_MELAZ</name>
<dbReference type="EMBL" id="CM051399">
    <property type="protein sequence ID" value="KAJ4716895.1"/>
    <property type="molecule type" value="Genomic_DNA"/>
</dbReference>
<proteinExistence type="predicted"/>
<comment type="caution">
    <text evidence="1">The sequence shown here is derived from an EMBL/GenBank/DDBJ whole genome shotgun (WGS) entry which is preliminary data.</text>
</comment>
<evidence type="ECO:0000313" key="2">
    <source>
        <dbReference type="Proteomes" id="UP001164539"/>
    </source>
</evidence>
<organism evidence="1 2">
    <name type="scientific">Melia azedarach</name>
    <name type="common">Chinaberry tree</name>
    <dbReference type="NCBI Taxonomy" id="155640"/>
    <lineage>
        <taxon>Eukaryota</taxon>
        <taxon>Viridiplantae</taxon>
        <taxon>Streptophyta</taxon>
        <taxon>Embryophyta</taxon>
        <taxon>Tracheophyta</taxon>
        <taxon>Spermatophyta</taxon>
        <taxon>Magnoliopsida</taxon>
        <taxon>eudicotyledons</taxon>
        <taxon>Gunneridae</taxon>
        <taxon>Pentapetalae</taxon>
        <taxon>rosids</taxon>
        <taxon>malvids</taxon>
        <taxon>Sapindales</taxon>
        <taxon>Meliaceae</taxon>
        <taxon>Melia</taxon>
    </lineage>
</organism>
<keyword evidence="1" id="KW-0689">Ribosomal protein</keyword>
<protein>
    <submittedName>
        <fullName evidence="1">50S ribosomal protein L23</fullName>
    </submittedName>
</protein>
<keyword evidence="2" id="KW-1185">Reference proteome</keyword>
<keyword evidence="1" id="KW-0687">Ribonucleoprotein</keyword>
<sequence>MGHSLVDLPMKLLMPSASENVKEIAFKTISSASKSEIKRVVESMSGLQVERVNTLNMQGKKKRRGGRLISRPNYKKAYVTLKKPISSHLEDSIRTD</sequence>
<reference evidence="1 2" key="1">
    <citation type="journal article" date="2023" name="Science">
        <title>Complex scaffold remodeling in plant triterpene biosynthesis.</title>
        <authorList>
            <person name="De La Pena R."/>
            <person name="Hodgson H."/>
            <person name="Liu J.C."/>
            <person name="Stephenson M.J."/>
            <person name="Martin A.C."/>
            <person name="Owen C."/>
            <person name="Harkess A."/>
            <person name="Leebens-Mack J."/>
            <person name="Jimenez L.E."/>
            <person name="Osbourn A."/>
            <person name="Sattely E.S."/>
        </authorList>
    </citation>
    <scope>NUCLEOTIDE SEQUENCE [LARGE SCALE GENOMIC DNA]</scope>
    <source>
        <strain evidence="2">cv. JPN11</strain>
        <tissue evidence="1">Leaf</tissue>
    </source>
</reference>
<evidence type="ECO:0000313" key="1">
    <source>
        <dbReference type="EMBL" id="KAJ4716895.1"/>
    </source>
</evidence>